<evidence type="ECO:0000256" key="2">
    <source>
        <dbReference type="ARBA" id="ARBA00022801"/>
    </source>
</evidence>
<dbReference type="NCBIfam" id="TIGR00172">
    <property type="entry name" value="maf"/>
    <property type="match status" value="1"/>
</dbReference>
<gene>
    <name evidence="5" type="ORF">THIAE_06575</name>
</gene>
<dbReference type="eggNOG" id="COG0424">
    <property type="taxonomic scope" value="Bacteria"/>
</dbReference>
<dbReference type="EMBL" id="CP007030">
    <property type="protein sequence ID" value="AHF01462.1"/>
    <property type="molecule type" value="Genomic_DNA"/>
</dbReference>
<feature type="site" description="Important for substrate specificity" evidence="4">
    <location>
        <position position="161"/>
    </location>
</feature>
<comment type="subcellular location">
    <subcellularLocation>
        <location evidence="4">Cytoplasm</location>
    </subcellularLocation>
</comment>
<name>W0DSN8_9GAMM</name>
<protein>
    <recommendedName>
        <fullName evidence="4">dTTP/UTP pyrophosphatase</fullName>
        <shortName evidence="4">dTTPase/UTPase</shortName>
        <ecNumber evidence="4">3.6.1.9</ecNumber>
    </recommendedName>
    <alternativeName>
        <fullName evidence="4">Nucleoside triphosphate pyrophosphatase</fullName>
    </alternativeName>
    <alternativeName>
        <fullName evidence="4">Nucleotide pyrophosphatase</fullName>
        <shortName evidence="4">Nucleotide PPase</shortName>
    </alternativeName>
</protein>
<comment type="function">
    <text evidence="4">Nucleoside triphosphate pyrophosphatase that hydrolyzes dTTP and UTP. May have a dual role in cell division arrest and in preventing the incorporation of modified nucleotides into cellular nucleic acids.</text>
</comment>
<dbReference type="Pfam" id="PF02545">
    <property type="entry name" value="Maf"/>
    <property type="match status" value="1"/>
</dbReference>
<dbReference type="InterPro" id="IPR029001">
    <property type="entry name" value="ITPase-like_fam"/>
</dbReference>
<proteinExistence type="inferred from homology"/>
<dbReference type="EC" id="3.6.1.9" evidence="4"/>
<keyword evidence="6" id="KW-1185">Reference proteome</keyword>
<dbReference type="FunCoup" id="W0DSN8">
    <property type="interactions" value="299"/>
</dbReference>
<dbReference type="HAMAP" id="MF_00528">
    <property type="entry name" value="Maf"/>
    <property type="match status" value="1"/>
</dbReference>
<dbReference type="GO" id="GO:0005737">
    <property type="term" value="C:cytoplasm"/>
    <property type="evidence" value="ECO:0007669"/>
    <property type="project" value="UniProtKB-SubCell"/>
</dbReference>
<evidence type="ECO:0000256" key="3">
    <source>
        <dbReference type="ARBA" id="ARBA00023080"/>
    </source>
</evidence>
<dbReference type="InterPro" id="IPR003697">
    <property type="entry name" value="Maf-like"/>
</dbReference>
<sequence>MSNGEALADKLFLASGSPRRLAMLKQLGLSAKVVDAPIEEVALPHESPRSFVMRMAIEKAFAGYNKLAGHDIWVVAGDTLVELEGVVLGKPRNQHQASEFLTKLSGKTHRVLSAVAVIHQGETFASLNETAVTFASLTDQQLADYLASNEWEGKAGAYAIQGLGAQFISHINGSYSGVMGLPLFETSELLVRAGYLIYNFSSIK</sequence>
<dbReference type="CDD" id="cd00555">
    <property type="entry name" value="Maf"/>
    <property type="match status" value="1"/>
</dbReference>
<keyword evidence="4" id="KW-0963">Cytoplasm</keyword>
<comment type="caution">
    <text evidence="4">Lacks conserved residue(s) required for the propagation of feature annotation.</text>
</comment>
<feature type="site" description="Important for substrate specificity" evidence="4">
    <location>
        <position position="79"/>
    </location>
</feature>
<comment type="cofactor">
    <cofactor evidence="1 4">
        <name>a divalent metal cation</name>
        <dbReference type="ChEBI" id="CHEBI:60240"/>
    </cofactor>
</comment>
<comment type="catalytic activity">
    <reaction evidence="4">
        <text>dTTP + H2O = dTMP + diphosphate + H(+)</text>
        <dbReference type="Rhea" id="RHEA:28534"/>
        <dbReference type="ChEBI" id="CHEBI:15377"/>
        <dbReference type="ChEBI" id="CHEBI:15378"/>
        <dbReference type="ChEBI" id="CHEBI:33019"/>
        <dbReference type="ChEBI" id="CHEBI:37568"/>
        <dbReference type="ChEBI" id="CHEBI:63528"/>
        <dbReference type="EC" id="3.6.1.9"/>
    </reaction>
</comment>
<evidence type="ECO:0000313" key="5">
    <source>
        <dbReference type="EMBL" id="AHF01462.1"/>
    </source>
</evidence>
<accession>W0DSN8</accession>
<dbReference type="HOGENOM" id="CLU_040416_2_1_6"/>
<dbReference type="Proteomes" id="UP000005380">
    <property type="component" value="Chromosome"/>
</dbReference>
<dbReference type="Gene3D" id="3.90.950.10">
    <property type="match status" value="1"/>
</dbReference>
<dbReference type="AlphaFoldDB" id="W0DSN8"/>
<evidence type="ECO:0000313" key="6">
    <source>
        <dbReference type="Proteomes" id="UP000005380"/>
    </source>
</evidence>
<evidence type="ECO:0000256" key="4">
    <source>
        <dbReference type="HAMAP-Rule" id="MF_00528"/>
    </source>
</evidence>
<dbReference type="GO" id="GO:0036221">
    <property type="term" value="F:UTP diphosphatase activity"/>
    <property type="evidence" value="ECO:0007669"/>
    <property type="project" value="RHEA"/>
</dbReference>
<evidence type="ECO:0000256" key="1">
    <source>
        <dbReference type="ARBA" id="ARBA00001968"/>
    </source>
</evidence>
<feature type="site" description="Important for substrate specificity" evidence="4">
    <location>
        <position position="19"/>
    </location>
</feature>
<dbReference type="PANTHER" id="PTHR43213">
    <property type="entry name" value="BIFUNCTIONAL DTTP/UTP PYROPHOSPHATASE/METHYLTRANSFERASE PROTEIN-RELATED"/>
    <property type="match status" value="1"/>
</dbReference>
<keyword evidence="3 4" id="KW-0546">Nucleotide metabolism</keyword>
<dbReference type="KEGG" id="tao:THIAE_06575"/>
<dbReference type="SUPFAM" id="SSF52972">
    <property type="entry name" value="ITPase-like"/>
    <property type="match status" value="1"/>
</dbReference>
<comment type="similarity">
    <text evidence="4">Belongs to the Maf family. YhdE subfamily.</text>
</comment>
<organism evidence="5 6">
    <name type="scientific">Thiomicrospira aerophila AL3</name>
    <dbReference type="NCBI Taxonomy" id="717772"/>
    <lineage>
        <taxon>Bacteria</taxon>
        <taxon>Pseudomonadati</taxon>
        <taxon>Pseudomonadota</taxon>
        <taxon>Gammaproteobacteria</taxon>
        <taxon>Thiotrichales</taxon>
        <taxon>Piscirickettsiaceae</taxon>
        <taxon>Thiomicrospira</taxon>
    </lineage>
</organism>
<comment type="catalytic activity">
    <reaction evidence="4">
        <text>UTP + H2O = UMP + diphosphate + H(+)</text>
        <dbReference type="Rhea" id="RHEA:29395"/>
        <dbReference type="ChEBI" id="CHEBI:15377"/>
        <dbReference type="ChEBI" id="CHEBI:15378"/>
        <dbReference type="ChEBI" id="CHEBI:33019"/>
        <dbReference type="ChEBI" id="CHEBI:46398"/>
        <dbReference type="ChEBI" id="CHEBI:57865"/>
        <dbReference type="EC" id="3.6.1.9"/>
    </reaction>
</comment>
<dbReference type="InParanoid" id="W0DSN8"/>
<dbReference type="GO" id="GO:0009117">
    <property type="term" value="P:nucleotide metabolic process"/>
    <property type="evidence" value="ECO:0007669"/>
    <property type="project" value="UniProtKB-KW"/>
</dbReference>
<feature type="active site" description="Proton acceptor" evidence="4">
    <location>
        <position position="78"/>
    </location>
</feature>
<dbReference type="GO" id="GO:0036218">
    <property type="term" value="F:dTTP diphosphatase activity"/>
    <property type="evidence" value="ECO:0007669"/>
    <property type="project" value="RHEA"/>
</dbReference>
<dbReference type="STRING" id="717772.THIAE_06575"/>
<reference evidence="5 6" key="1">
    <citation type="submission" date="2013-12" db="EMBL/GenBank/DDBJ databases">
        <authorList>
            <consortium name="DOE Joint Genome Institute"/>
            <person name="Kappler U."/>
            <person name="Huntemann M."/>
            <person name="Han J."/>
            <person name="Chen A."/>
            <person name="Kyrpides N."/>
            <person name="Mavromatis K."/>
            <person name="Markowitz V."/>
            <person name="Palaniappan K."/>
            <person name="Ivanova N."/>
            <person name="Schaumberg A."/>
            <person name="Pati A."/>
            <person name="Liolios K."/>
            <person name="Nordberg H.P."/>
            <person name="Cantor M.N."/>
            <person name="Hua S.X."/>
            <person name="Woyke T."/>
        </authorList>
    </citation>
    <scope>NUCLEOTIDE SEQUENCE [LARGE SCALE GENOMIC DNA]</scope>
    <source>
        <strain evidence="6">AL2</strain>
    </source>
</reference>
<dbReference type="PIRSF" id="PIRSF006305">
    <property type="entry name" value="Maf"/>
    <property type="match status" value="1"/>
</dbReference>
<keyword evidence="2 4" id="KW-0378">Hydrolase</keyword>
<dbReference type="PANTHER" id="PTHR43213:SF5">
    <property type="entry name" value="BIFUNCTIONAL DTTP_UTP PYROPHOSPHATASE_METHYLTRANSFERASE PROTEIN-RELATED"/>
    <property type="match status" value="1"/>
</dbReference>